<reference evidence="3 4" key="1">
    <citation type="submission" date="2018-12" db="EMBL/GenBank/DDBJ databases">
        <title>Comparitive functional genomics of dry heat resistant strains isolated from the viking spacecraft.</title>
        <authorList>
            <person name="Seuylemezian A."/>
            <person name="Vaishampayan P."/>
        </authorList>
    </citation>
    <scope>NUCLEOTIDE SEQUENCE [LARGE SCALE GENOMIC DNA]</scope>
    <source>
        <strain evidence="3 4">M6-11</strain>
    </source>
</reference>
<accession>A0ABX9ZGZ7</accession>
<evidence type="ECO:0000259" key="2">
    <source>
        <dbReference type="PROSITE" id="PS50106"/>
    </source>
</evidence>
<dbReference type="InterPro" id="IPR036034">
    <property type="entry name" value="PDZ_sf"/>
</dbReference>
<dbReference type="PROSITE" id="PS50106">
    <property type="entry name" value="PDZ"/>
    <property type="match status" value="1"/>
</dbReference>
<dbReference type="SUPFAM" id="SSF50156">
    <property type="entry name" value="PDZ domain-like"/>
    <property type="match status" value="1"/>
</dbReference>
<feature type="transmembrane region" description="Helical" evidence="1">
    <location>
        <begin position="58"/>
        <end position="78"/>
    </location>
</feature>
<dbReference type="SMART" id="SM00228">
    <property type="entry name" value="PDZ"/>
    <property type="match status" value="1"/>
</dbReference>
<feature type="transmembrane region" description="Helical" evidence="1">
    <location>
        <begin position="20"/>
        <end position="37"/>
    </location>
</feature>
<dbReference type="Pfam" id="PF17820">
    <property type="entry name" value="PDZ_6"/>
    <property type="match status" value="1"/>
</dbReference>
<dbReference type="InterPro" id="IPR041489">
    <property type="entry name" value="PDZ_6"/>
</dbReference>
<feature type="domain" description="PDZ" evidence="2">
    <location>
        <begin position="287"/>
        <end position="365"/>
    </location>
</feature>
<dbReference type="EMBL" id="RWGW01000002">
    <property type="protein sequence ID" value="RSK37046.1"/>
    <property type="molecule type" value="Genomic_DNA"/>
</dbReference>
<keyword evidence="1" id="KW-0472">Membrane</keyword>
<keyword evidence="4" id="KW-1185">Reference proteome</keyword>
<evidence type="ECO:0000256" key="1">
    <source>
        <dbReference type="SAM" id="Phobius"/>
    </source>
</evidence>
<keyword evidence="1" id="KW-1133">Transmembrane helix</keyword>
<sequence>MVEEILFELLHAAGRFFMNPLLYIILLFSVLLGYTRVKRERKHFRVRMHEGLTEFRALLKESWLIALVLSLLIAGAGLVVPKGWIVLFCGFMLVAVLLFRYQSGAPIYAAGLAALVYWLLGHYGIATDWPVIGWTYTGISGETAVTVTAVAGLLTAAEGLLIRKYGARDASPLLLETARGLQGAAYRTKRLWLLPLLFAVPGGPVGEMLPYWPQFTLGGTSYYLVFIPAVIGFEHTAKQHLPGRVYRGYGKAVFATGLGVAAAAFLGLWEPLAGWAVLALGFIVRMVIAITNAVRENTGNFAVAPRSDGVVVAAVLPESPADKMGILPGETIRKVNGVTVTDERELYEAIQVNAAHCRVEVLNREGELRLCQHVIFRHDHHRIGLLVVR</sequence>
<dbReference type="Proteomes" id="UP000272481">
    <property type="component" value="Unassembled WGS sequence"/>
</dbReference>
<evidence type="ECO:0000313" key="4">
    <source>
        <dbReference type="Proteomes" id="UP000272481"/>
    </source>
</evidence>
<feature type="transmembrane region" description="Helical" evidence="1">
    <location>
        <begin position="275"/>
        <end position="294"/>
    </location>
</feature>
<feature type="transmembrane region" description="Helical" evidence="1">
    <location>
        <begin position="249"/>
        <end position="269"/>
    </location>
</feature>
<organism evidence="3 4">
    <name type="scientific">Bhargavaea beijingensis</name>
    <dbReference type="NCBI Taxonomy" id="426756"/>
    <lineage>
        <taxon>Bacteria</taxon>
        <taxon>Bacillati</taxon>
        <taxon>Bacillota</taxon>
        <taxon>Bacilli</taxon>
        <taxon>Bacillales</taxon>
        <taxon>Caryophanaceae</taxon>
        <taxon>Bhargavaea</taxon>
    </lineage>
</organism>
<comment type="caution">
    <text evidence="3">The sequence shown here is derived from an EMBL/GenBank/DDBJ whole genome shotgun (WGS) entry which is preliminary data.</text>
</comment>
<dbReference type="Gene3D" id="2.30.42.10">
    <property type="match status" value="1"/>
</dbReference>
<dbReference type="InterPro" id="IPR001478">
    <property type="entry name" value="PDZ"/>
</dbReference>
<protein>
    <submittedName>
        <fullName evidence="3">PDZ domain-containing protein</fullName>
    </submittedName>
</protein>
<feature type="transmembrane region" description="Helical" evidence="1">
    <location>
        <begin position="108"/>
        <end position="125"/>
    </location>
</feature>
<feature type="transmembrane region" description="Helical" evidence="1">
    <location>
        <begin position="84"/>
        <end position="101"/>
    </location>
</feature>
<keyword evidence="1" id="KW-0812">Transmembrane</keyword>
<proteinExistence type="predicted"/>
<name>A0ABX9ZGZ7_9BACL</name>
<feature type="transmembrane region" description="Helical" evidence="1">
    <location>
        <begin position="221"/>
        <end position="237"/>
    </location>
</feature>
<gene>
    <name evidence="3" type="ORF">EJA12_01575</name>
</gene>
<evidence type="ECO:0000313" key="3">
    <source>
        <dbReference type="EMBL" id="RSK37046.1"/>
    </source>
</evidence>